<dbReference type="AlphaFoldDB" id="A0A835DW46"/>
<comment type="caution">
    <text evidence="8">The sequence shown here is derived from an EMBL/GenBank/DDBJ whole genome shotgun (WGS) entry which is preliminary data.</text>
</comment>
<evidence type="ECO:0000313" key="8">
    <source>
        <dbReference type="EMBL" id="KAF8650820.1"/>
    </source>
</evidence>
<dbReference type="OrthoDB" id="687247at2759"/>
<dbReference type="Proteomes" id="UP000636709">
    <property type="component" value="Unassembled WGS sequence"/>
</dbReference>
<keyword evidence="2" id="KW-0433">Leucine-rich repeat</keyword>
<gene>
    <name evidence="8" type="ORF">HU200_063727</name>
</gene>
<protein>
    <recommendedName>
        <fullName evidence="7">Disease resistance N-terminal domain-containing protein</fullName>
    </recommendedName>
</protein>
<comment type="similarity">
    <text evidence="1">Belongs to the disease resistance NB-LRR family.</text>
</comment>
<organism evidence="8 9">
    <name type="scientific">Digitaria exilis</name>
    <dbReference type="NCBI Taxonomy" id="1010633"/>
    <lineage>
        <taxon>Eukaryota</taxon>
        <taxon>Viridiplantae</taxon>
        <taxon>Streptophyta</taxon>
        <taxon>Embryophyta</taxon>
        <taxon>Tracheophyta</taxon>
        <taxon>Spermatophyta</taxon>
        <taxon>Magnoliopsida</taxon>
        <taxon>Liliopsida</taxon>
        <taxon>Poales</taxon>
        <taxon>Poaceae</taxon>
        <taxon>PACMAD clade</taxon>
        <taxon>Panicoideae</taxon>
        <taxon>Panicodae</taxon>
        <taxon>Paniceae</taxon>
        <taxon>Anthephorinae</taxon>
        <taxon>Digitaria</taxon>
    </lineage>
</organism>
<evidence type="ECO:0000256" key="1">
    <source>
        <dbReference type="ARBA" id="ARBA00008894"/>
    </source>
</evidence>
<dbReference type="InterPro" id="IPR041118">
    <property type="entry name" value="Rx_N"/>
</dbReference>
<reference evidence="8" key="1">
    <citation type="submission" date="2020-07" db="EMBL/GenBank/DDBJ databases">
        <title>Genome sequence and genetic diversity analysis of an under-domesticated orphan crop, white fonio (Digitaria exilis).</title>
        <authorList>
            <person name="Bennetzen J.L."/>
            <person name="Chen S."/>
            <person name="Ma X."/>
            <person name="Wang X."/>
            <person name="Yssel A.E.J."/>
            <person name="Chaluvadi S.R."/>
            <person name="Johnson M."/>
            <person name="Gangashetty P."/>
            <person name="Hamidou F."/>
            <person name="Sanogo M.D."/>
            <person name="Zwaenepoel A."/>
            <person name="Wallace J."/>
            <person name="Van De Peer Y."/>
            <person name="Van Deynze A."/>
        </authorList>
    </citation>
    <scope>NUCLEOTIDE SEQUENCE</scope>
    <source>
        <tissue evidence="8">Leaves</tissue>
    </source>
</reference>
<evidence type="ECO:0000256" key="5">
    <source>
        <dbReference type="ARBA" id="ARBA00022821"/>
    </source>
</evidence>
<dbReference type="EMBL" id="JACEFO010002708">
    <property type="protein sequence ID" value="KAF8650820.1"/>
    <property type="molecule type" value="Genomic_DNA"/>
</dbReference>
<feature type="domain" description="Disease resistance N-terminal" evidence="7">
    <location>
        <begin position="26"/>
        <end position="106"/>
    </location>
</feature>
<name>A0A835DW46_9POAL</name>
<dbReference type="Gene3D" id="1.20.5.4130">
    <property type="match status" value="1"/>
</dbReference>
<sequence length="141" mass="15181">MASGPVASLLSSASKLLDLLPAAPRRGGRSVSAGVRRLQRLLRRIQATLDDAGERVVQDRSVKLWIAELTEVAGDAEDVLDDYRYALIRRRVQDLHGGGGGGGGGTSSTSSKRKHDEEDSGICEVIQFFPMLLLPLICLLL</sequence>
<dbReference type="Pfam" id="PF18052">
    <property type="entry name" value="Rx_N"/>
    <property type="match status" value="1"/>
</dbReference>
<evidence type="ECO:0000256" key="6">
    <source>
        <dbReference type="SAM" id="MobiDB-lite"/>
    </source>
</evidence>
<keyword evidence="4" id="KW-0547">Nucleotide-binding</keyword>
<proteinExistence type="inferred from homology"/>
<evidence type="ECO:0000313" key="9">
    <source>
        <dbReference type="Proteomes" id="UP000636709"/>
    </source>
</evidence>
<evidence type="ECO:0000256" key="3">
    <source>
        <dbReference type="ARBA" id="ARBA00022737"/>
    </source>
</evidence>
<evidence type="ECO:0000256" key="2">
    <source>
        <dbReference type="ARBA" id="ARBA00022614"/>
    </source>
</evidence>
<feature type="region of interest" description="Disordered" evidence="6">
    <location>
        <begin position="94"/>
        <end position="116"/>
    </location>
</feature>
<feature type="compositionally biased region" description="Gly residues" evidence="6">
    <location>
        <begin position="96"/>
        <end position="106"/>
    </location>
</feature>
<keyword evidence="5" id="KW-0611">Plant defense</keyword>
<dbReference type="GO" id="GO:0006952">
    <property type="term" value="P:defense response"/>
    <property type="evidence" value="ECO:0007669"/>
    <property type="project" value="UniProtKB-KW"/>
</dbReference>
<accession>A0A835DW46</accession>
<keyword evidence="3" id="KW-0677">Repeat</keyword>
<evidence type="ECO:0000256" key="4">
    <source>
        <dbReference type="ARBA" id="ARBA00022741"/>
    </source>
</evidence>
<dbReference type="GO" id="GO:0000166">
    <property type="term" value="F:nucleotide binding"/>
    <property type="evidence" value="ECO:0007669"/>
    <property type="project" value="UniProtKB-KW"/>
</dbReference>
<keyword evidence="9" id="KW-1185">Reference proteome</keyword>
<evidence type="ECO:0000259" key="7">
    <source>
        <dbReference type="Pfam" id="PF18052"/>
    </source>
</evidence>